<feature type="domain" description="Ketoreductase" evidence="3">
    <location>
        <begin position="4"/>
        <end position="201"/>
    </location>
</feature>
<dbReference type="Gene3D" id="3.40.50.720">
    <property type="entry name" value="NAD(P)-binding Rossmann-like Domain"/>
    <property type="match status" value="1"/>
</dbReference>
<organism evidence="4 5">
    <name type="scientific">Mycolicibacterium peregrinum</name>
    <name type="common">Mycobacterium peregrinum</name>
    <dbReference type="NCBI Taxonomy" id="43304"/>
    <lineage>
        <taxon>Bacteria</taxon>
        <taxon>Bacillati</taxon>
        <taxon>Actinomycetota</taxon>
        <taxon>Actinomycetes</taxon>
        <taxon>Mycobacteriales</taxon>
        <taxon>Mycobacteriaceae</taxon>
        <taxon>Mycolicibacterium</taxon>
    </lineage>
</organism>
<dbReference type="EMBL" id="LZSO01000031">
    <property type="protein sequence ID" value="OBB27336.1"/>
    <property type="molecule type" value="Genomic_DNA"/>
</dbReference>
<dbReference type="InterPro" id="IPR051687">
    <property type="entry name" value="Peroxisomal_Beta-Oxidation"/>
</dbReference>
<dbReference type="PANTHER" id="PTHR45024">
    <property type="entry name" value="DEHYDROGENASES, SHORT CHAIN"/>
    <property type="match status" value="1"/>
</dbReference>
<proteinExistence type="inferred from homology"/>
<name>A0A1A0QYU9_MYCPR</name>
<dbReference type="InterPro" id="IPR002347">
    <property type="entry name" value="SDR_fam"/>
</dbReference>
<dbReference type="SMART" id="SM00822">
    <property type="entry name" value="PKS_KR"/>
    <property type="match status" value="1"/>
</dbReference>
<evidence type="ECO:0000256" key="1">
    <source>
        <dbReference type="ARBA" id="ARBA00006484"/>
    </source>
</evidence>
<keyword evidence="2" id="KW-0560">Oxidoreductase</keyword>
<dbReference type="PROSITE" id="PS00061">
    <property type="entry name" value="ADH_SHORT"/>
    <property type="match status" value="1"/>
</dbReference>
<evidence type="ECO:0000313" key="5">
    <source>
        <dbReference type="Proteomes" id="UP000093902"/>
    </source>
</evidence>
<dbReference type="InterPro" id="IPR020904">
    <property type="entry name" value="Sc_DH/Rdtase_CS"/>
</dbReference>
<evidence type="ECO:0000256" key="2">
    <source>
        <dbReference type="ARBA" id="ARBA00023002"/>
    </source>
</evidence>
<dbReference type="PANTHER" id="PTHR45024:SF2">
    <property type="entry name" value="SCP2 DOMAIN-CONTAINING PROTEIN"/>
    <property type="match status" value="1"/>
</dbReference>
<protein>
    <submittedName>
        <fullName evidence="4">Short-chain dehydrogenase</fullName>
    </submittedName>
</protein>
<dbReference type="OrthoDB" id="9808187at2"/>
<reference evidence="5" key="1">
    <citation type="submission" date="2016-06" db="EMBL/GenBank/DDBJ databases">
        <authorList>
            <person name="Sutton G."/>
            <person name="Brinkac L."/>
            <person name="Sanka R."/>
            <person name="Adams M."/>
            <person name="Lau E."/>
            <person name="Mehaffy C."/>
            <person name="Tameris M."/>
            <person name="Hatherill M."/>
            <person name="Hanekom W."/>
            <person name="Mahomed H."/>
            <person name="Mcshane H."/>
        </authorList>
    </citation>
    <scope>NUCLEOTIDE SEQUENCE [LARGE SCALE GENOMIC DNA]</scope>
    <source>
        <strain evidence="5">852002-51209_SCH5440388</strain>
    </source>
</reference>
<dbReference type="SUPFAM" id="SSF51735">
    <property type="entry name" value="NAD(P)-binding Rossmann-fold domains"/>
    <property type="match status" value="1"/>
</dbReference>
<dbReference type="InterPro" id="IPR036291">
    <property type="entry name" value="NAD(P)-bd_dom_sf"/>
</dbReference>
<dbReference type="Pfam" id="PF00106">
    <property type="entry name" value="adh_short"/>
    <property type="match status" value="1"/>
</dbReference>
<dbReference type="Proteomes" id="UP000093902">
    <property type="component" value="Unassembled WGS sequence"/>
</dbReference>
<dbReference type="AlphaFoldDB" id="A0A1A0QYU9"/>
<gene>
    <name evidence="4" type="ORF">A5792_25725</name>
</gene>
<dbReference type="PRINTS" id="PR00081">
    <property type="entry name" value="GDHRDH"/>
</dbReference>
<evidence type="ECO:0000259" key="3">
    <source>
        <dbReference type="SMART" id="SM00822"/>
    </source>
</evidence>
<comment type="caution">
    <text evidence="4">The sequence shown here is derived from an EMBL/GenBank/DDBJ whole genome shotgun (WGS) entry which is preliminary data.</text>
</comment>
<dbReference type="InterPro" id="IPR057326">
    <property type="entry name" value="KR_dom"/>
</dbReference>
<dbReference type="GO" id="GO:0016491">
    <property type="term" value="F:oxidoreductase activity"/>
    <property type="evidence" value="ECO:0007669"/>
    <property type="project" value="UniProtKB-KW"/>
</dbReference>
<accession>A0A1A0QYU9</accession>
<comment type="similarity">
    <text evidence="1">Belongs to the short-chain dehydrogenases/reductases (SDR) family.</text>
</comment>
<evidence type="ECO:0000313" key="4">
    <source>
        <dbReference type="EMBL" id="OBB27336.1"/>
    </source>
</evidence>
<sequence length="299" mass="31186">MDGHVVLVTGGGRGIGRAHCLELAARGAAVVVNDPGVDRDGSGGGVGPAEAVVAEITGAGGTALAHTGSVTDWDDARDMVARAVSTFGTLTGVVNNAGILRDEVITGATEQAWDAVVDVHLKGTFAVTKHACDYWRSMARSGHSVDAHIVNTVSGAGLWGNPGQAAYSAAKAGIGALTLVTAMEMQRYGVAVNAISPLAVTRMSASFFGEERAADPELDPACISAVVAWLQSPQASWLTGQILRIDGRRLIRIEGFTEAPHHYVARNGERLEFDELHQAARWLWGTAPRGLAGPLPVRP</sequence>